<keyword evidence="4 8" id="KW-0547">Nucleotide-binding</keyword>
<evidence type="ECO:0000256" key="4">
    <source>
        <dbReference type="ARBA" id="ARBA00022741"/>
    </source>
</evidence>
<evidence type="ECO:0000313" key="12">
    <source>
        <dbReference type="Proteomes" id="UP000501451"/>
    </source>
</evidence>
<evidence type="ECO:0000256" key="9">
    <source>
        <dbReference type="RuleBase" id="RU369061"/>
    </source>
</evidence>
<dbReference type="InterPro" id="IPR017583">
    <property type="entry name" value="Tagatose/fructose_Pkinase"/>
</dbReference>
<reference evidence="11 12" key="1">
    <citation type="journal article" date="2017" name="Int. J. Syst. Evol. Microbiol.">
        <title>Jeotgalibaca porci sp. nov. and Jeotgalibaca arthritidis sp. nov., isolated from pigs, and emended description of the genus Jeotgalibaca.</title>
        <authorList>
            <person name="Zamora L."/>
            <person name="Perez-Sancho M."/>
            <person name="Dominguez L."/>
            <person name="Fernandez-Garayzabal J.F."/>
            <person name="Vela A.I."/>
        </authorList>
    </citation>
    <scope>NUCLEOTIDE SEQUENCE [LARGE SCALE GENOMIC DNA]</scope>
    <source>
        <strain evidence="11 12">CECT 9157</strain>
    </source>
</reference>
<evidence type="ECO:0000256" key="1">
    <source>
        <dbReference type="ARBA" id="ARBA00005380"/>
    </source>
</evidence>
<dbReference type="NCBIfam" id="TIGR03828">
    <property type="entry name" value="pfkB"/>
    <property type="match status" value="1"/>
</dbReference>
<dbReference type="Pfam" id="PF00294">
    <property type="entry name" value="PfkB"/>
    <property type="match status" value="1"/>
</dbReference>
<dbReference type="CDD" id="cd01164">
    <property type="entry name" value="FruK_PfkB_like"/>
    <property type="match status" value="1"/>
</dbReference>
<accession>A0A6G7KAC0</accession>
<dbReference type="UniPathway" id="UPA00704">
    <property type="reaction ID" value="UER00715"/>
</dbReference>
<keyword evidence="6 8" id="KW-0067">ATP-binding</keyword>
<dbReference type="SUPFAM" id="SSF53613">
    <property type="entry name" value="Ribokinase-like"/>
    <property type="match status" value="1"/>
</dbReference>
<evidence type="ECO:0000313" key="11">
    <source>
        <dbReference type="EMBL" id="QII82200.1"/>
    </source>
</evidence>
<comment type="similarity">
    <text evidence="1">Belongs to the carbohydrate kinase pfkB family.</text>
</comment>
<keyword evidence="2 8" id="KW-0808">Transferase</keyword>
<dbReference type="PANTHER" id="PTHR46566">
    <property type="entry name" value="1-PHOSPHOFRUCTOKINASE-RELATED"/>
    <property type="match status" value="1"/>
</dbReference>
<comment type="catalytic activity">
    <reaction evidence="8">
        <text>D-tagatofuranose 6-phosphate + ATP = D-tagatofuranose 1,6-bisphosphate + ADP + H(+)</text>
        <dbReference type="Rhea" id="RHEA:12420"/>
        <dbReference type="ChEBI" id="CHEBI:15378"/>
        <dbReference type="ChEBI" id="CHEBI:30616"/>
        <dbReference type="ChEBI" id="CHEBI:58694"/>
        <dbReference type="ChEBI" id="CHEBI:58695"/>
        <dbReference type="ChEBI" id="CHEBI:456216"/>
        <dbReference type="EC" id="2.7.1.144"/>
    </reaction>
</comment>
<dbReference type="Proteomes" id="UP000501451">
    <property type="component" value="Chromosome"/>
</dbReference>
<dbReference type="GO" id="GO:0005988">
    <property type="term" value="P:lactose metabolic process"/>
    <property type="evidence" value="ECO:0007669"/>
    <property type="project" value="UniProtKB-KW"/>
</dbReference>
<dbReference type="GO" id="GO:0009024">
    <property type="term" value="F:tagatose-6-phosphate kinase activity"/>
    <property type="evidence" value="ECO:0007669"/>
    <property type="project" value="UniProtKB-EC"/>
</dbReference>
<comment type="pathway">
    <text evidence="8">Carbohydrate metabolism; D-tagatose 6-phosphate degradation; D-glyceraldehyde 3-phosphate and glycerone phosphate from D-tagatose 6-phosphate: step 1/2.</text>
</comment>
<evidence type="ECO:0000256" key="6">
    <source>
        <dbReference type="ARBA" id="ARBA00022840"/>
    </source>
</evidence>
<evidence type="ECO:0000256" key="7">
    <source>
        <dbReference type="ARBA" id="ARBA00047745"/>
    </source>
</evidence>
<dbReference type="GO" id="GO:0008662">
    <property type="term" value="F:1-phosphofructokinase activity"/>
    <property type="evidence" value="ECO:0007669"/>
    <property type="project" value="UniProtKB-UniRule"/>
</dbReference>
<dbReference type="InterPro" id="IPR011611">
    <property type="entry name" value="PfkB_dom"/>
</dbReference>
<evidence type="ECO:0000259" key="10">
    <source>
        <dbReference type="Pfam" id="PF00294"/>
    </source>
</evidence>
<protein>
    <recommendedName>
        <fullName evidence="8">Tagatose-6-phosphate kinase</fullName>
        <ecNumber evidence="8">2.7.1.144</ecNumber>
    </recommendedName>
</protein>
<dbReference type="GO" id="GO:0016052">
    <property type="term" value="P:carbohydrate catabolic process"/>
    <property type="evidence" value="ECO:0007669"/>
    <property type="project" value="UniProtKB-ARBA"/>
</dbReference>
<name>A0A6G7KAC0_9LACT</name>
<proteinExistence type="inferred from homology"/>
<dbReference type="InterPro" id="IPR022463">
    <property type="entry name" value="1-PFruKinase"/>
</dbReference>
<evidence type="ECO:0000256" key="8">
    <source>
        <dbReference type="PIRNR" id="PIRNR000535"/>
    </source>
</evidence>
<organism evidence="11 12">
    <name type="scientific">Jeotgalibaca arthritidis</name>
    <dbReference type="NCBI Taxonomy" id="1868794"/>
    <lineage>
        <taxon>Bacteria</taxon>
        <taxon>Bacillati</taxon>
        <taxon>Bacillota</taxon>
        <taxon>Bacilli</taxon>
        <taxon>Lactobacillales</taxon>
        <taxon>Carnobacteriaceae</taxon>
        <taxon>Jeotgalibaca</taxon>
    </lineage>
</organism>
<dbReference type="GO" id="GO:0044281">
    <property type="term" value="P:small molecule metabolic process"/>
    <property type="evidence" value="ECO:0007669"/>
    <property type="project" value="UniProtKB-ARBA"/>
</dbReference>
<dbReference type="KEGG" id="jar:G7057_06980"/>
<dbReference type="FunFam" id="3.40.1190.20:FF:000001">
    <property type="entry name" value="Phosphofructokinase"/>
    <property type="match status" value="1"/>
</dbReference>
<dbReference type="RefSeq" id="WP_166162299.1">
    <property type="nucleotide sequence ID" value="NZ_CP049740.1"/>
</dbReference>
<dbReference type="NCBIfam" id="TIGR03168">
    <property type="entry name" value="1-PFK"/>
    <property type="match status" value="1"/>
</dbReference>
<sequence length="312" mass="34038">MIYTVTLNPSIDYIIHLDHLDIGGVNRISKDFKLPGGKGINVSRILNQLDISTTALGFTGGFTGRFITDWLDQEGIQTDFIEVNDDSRINVKLKAEKETEMNGDGPYIDAAQADLLLEQYDHFTADDLVVLSGSRPKSLSDRYYQQMIQKLAGKNIPFVIDTTGADLKAALPYEPLLVKPNHHELGDLFGVQLETVADMIPYGKLLLEEGPQFVIISLAGDGALLFSQEGTYHGQAPKGKVKNSVGAGDSMVAGFVGTYSQTQNPLEAFKFSIACGSATAFSDDLAKRPDIDALLSDIQIKKIDGVETYEDQ</sequence>
<dbReference type="GO" id="GO:2001059">
    <property type="term" value="P:D-tagatose 6-phosphate catabolic process"/>
    <property type="evidence" value="ECO:0007669"/>
    <property type="project" value="UniProtKB-UniPathway"/>
</dbReference>
<dbReference type="AlphaFoldDB" id="A0A6G7KAC0"/>
<gene>
    <name evidence="11" type="primary">pfkB</name>
    <name evidence="11" type="ORF">G7057_06980</name>
</gene>
<dbReference type="GO" id="GO:0005524">
    <property type="term" value="F:ATP binding"/>
    <property type="evidence" value="ECO:0007669"/>
    <property type="project" value="UniProtKB-UniRule"/>
</dbReference>
<comment type="catalytic activity">
    <reaction evidence="7 9">
        <text>beta-D-fructose 1-phosphate + ATP = beta-D-fructose 1,6-bisphosphate + ADP + H(+)</text>
        <dbReference type="Rhea" id="RHEA:14213"/>
        <dbReference type="ChEBI" id="CHEBI:15378"/>
        <dbReference type="ChEBI" id="CHEBI:30616"/>
        <dbReference type="ChEBI" id="CHEBI:32966"/>
        <dbReference type="ChEBI" id="CHEBI:138881"/>
        <dbReference type="ChEBI" id="CHEBI:456216"/>
        <dbReference type="EC" id="2.7.1.56"/>
    </reaction>
</comment>
<dbReference type="Gene3D" id="3.40.1190.20">
    <property type="match status" value="1"/>
</dbReference>
<keyword evidence="5 9" id="KW-0418">Kinase</keyword>
<dbReference type="PIRSF" id="PIRSF000535">
    <property type="entry name" value="1PFK/6PFK/LacC"/>
    <property type="match status" value="1"/>
</dbReference>
<comment type="similarity">
    <text evidence="8">Belongs to the carbohydrate kinase PfkB family. LacC subfamily.</text>
</comment>
<dbReference type="GO" id="GO:0005829">
    <property type="term" value="C:cytosol"/>
    <property type="evidence" value="ECO:0007669"/>
    <property type="project" value="TreeGrafter"/>
</dbReference>
<feature type="domain" description="Carbohydrate kinase PfkB" evidence="10">
    <location>
        <begin position="6"/>
        <end position="280"/>
    </location>
</feature>
<dbReference type="PANTHER" id="PTHR46566:SF1">
    <property type="entry name" value="1-PHOSPHOFRUCTOKINASE"/>
    <property type="match status" value="1"/>
</dbReference>
<evidence type="ECO:0000256" key="3">
    <source>
        <dbReference type="ARBA" id="ARBA00022736"/>
    </source>
</evidence>
<evidence type="ECO:0000256" key="5">
    <source>
        <dbReference type="ARBA" id="ARBA00022777"/>
    </source>
</evidence>
<keyword evidence="12" id="KW-1185">Reference proteome</keyword>
<keyword evidence="3 8" id="KW-0423">Lactose metabolism</keyword>
<evidence type="ECO:0000256" key="2">
    <source>
        <dbReference type="ARBA" id="ARBA00022679"/>
    </source>
</evidence>
<comment type="function">
    <text evidence="9">Catalyzes the ATP-dependent phosphorylation of fructose-l-phosphate to fructose-l,6-bisphosphate.</text>
</comment>
<dbReference type="EC" id="2.7.1.144" evidence="8"/>
<dbReference type="EMBL" id="CP049740">
    <property type="protein sequence ID" value="QII82200.1"/>
    <property type="molecule type" value="Genomic_DNA"/>
</dbReference>
<dbReference type="PROSITE" id="PS00584">
    <property type="entry name" value="PFKB_KINASES_2"/>
    <property type="match status" value="1"/>
</dbReference>
<dbReference type="InterPro" id="IPR029056">
    <property type="entry name" value="Ribokinase-like"/>
</dbReference>
<dbReference type="InterPro" id="IPR002173">
    <property type="entry name" value="Carboh/pur_kinase_PfkB_CS"/>
</dbReference>